<dbReference type="EMBL" id="CP060394">
    <property type="protein sequence ID" value="QNI34766.1"/>
    <property type="molecule type" value="Genomic_DNA"/>
</dbReference>
<evidence type="ECO:0000313" key="2">
    <source>
        <dbReference type="Proteomes" id="UP000515312"/>
    </source>
</evidence>
<dbReference type="KEGG" id="adin:H7849_03065"/>
<dbReference type="InterPro" id="IPR036249">
    <property type="entry name" value="Thioredoxin-like_sf"/>
</dbReference>
<dbReference type="Proteomes" id="UP000515312">
    <property type="component" value="Chromosome"/>
</dbReference>
<evidence type="ECO:0000313" key="1">
    <source>
        <dbReference type="EMBL" id="QNI34766.1"/>
    </source>
</evidence>
<keyword evidence="2" id="KW-1185">Reference proteome</keyword>
<sequence>MSVSHKIVSRAEWLAARKALLAREKELTRLRDVLNQQRRELPWVRVEKNYVFDGPDGKVTLANLFDGRSQLIVQHFMFGPGWKEGCVGCSFKSDHIDGTLAHLEHHDVSFVSVSRAPLEEIETFKERMGWKFKWVSSYGSDFNYDFHVSFTLEEIASGKVFYNYAMIDASIEELSGDSVFYKDSSGDIYHTYSTHGRGDEQFVSTYMYLDIAPKGRNENGPRYNLTDWVRHHDRYEADGSVNEHGRYVAAKNVSACGCAESES</sequence>
<dbReference type="Pfam" id="PF05988">
    <property type="entry name" value="DUF899"/>
    <property type="match status" value="1"/>
</dbReference>
<name>A0A7G8BQE6_9BACT</name>
<dbReference type="SUPFAM" id="SSF52833">
    <property type="entry name" value="Thioredoxin-like"/>
    <property type="match status" value="1"/>
</dbReference>
<proteinExistence type="predicted"/>
<dbReference type="AlphaFoldDB" id="A0A7G8BQE6"/>
<reference evidence="1 2" key="1">
    <citation type="submission" date="2020-08" db="EMBL/GenBank/DDBJ databases">
        <title>Edaphobacter telluris sp. nov. and Acidobacterium dinghuensis sp. nov., two acidobacteria isolated from forest soil.</title>
        <authorList>
            <person name="Fu J."/>
            <person name="Qiu L."/>
        </authorList>
    </citation>
    <scope>NUCLEOTIDE SEQUENCE [LARGE SCALE GENOMIC DNA]</scope>
    <source>
        <strain evidence="1">4Y35</strain>
    </source>
</reference>
<organism evidence="1 2">
    <name type="scientific">Alloacidobacterium dinghuense</name>
    <dbReference type="NCBI Taxonomy" id="2763107"/>
    <lineage>
        <taxon>Bacteria</taxon>
        <taxon>Pseudomonadati</taxon>
        <taxon>Acidobacteriota</taxon>
        <taxon>Terriglobia</taxon>
        <taxon>Terriglobales</taxon>
        <taxon>Acidobacteriaceae</taxon>
        <taxon>Alloacidobacterium</taxon>
    </lineage>
</organism>
<protein>
    <submittedName>
        <fullName evidence="1">Thioredoxin family protein</fullName>
    </submittedName>
</protein>
<gene>
    <name evidence="1" type="ORF">H7849_03065</name>
</gene>
<accession>A0A7G8BQE6</accession>
<dbReference type="InterPro" id="IPR010296">
    <property type="entry name" value="DUF899_thioredox"/>
</dbReference>